<feature type="transmembrane region" description="Helical" evidence="1">
    <location>
        <begin position="46"/>
        <end position="67"/>
    </location>
</feature>
<name>A0A423SM97_PENVA</name>
<keyword evidence="1" id="KW-0812">Transmembrane</keyword>
<gene>
    <name evidence="2" type="ORF">C7M84_016658</name>
</gene>
<dbReference type="Proteomes" id="UP000283509">
    <property type="component" value="Unassembled WGS sequence"/>
</dbReference>
<keyword evidence="1" id="KW-0472">Membrane</keyword>
<keyword evidence="3" id="KW-1185">Reference proteome</keyword>
<proteinExistence type="predicted"/>
<reference evidence="2 3" key="1">
    <citation type="submission" date="2018-04" db="EMBL/GenBank/DDBJ databases">
        <authorList>
            <person name="Zhang X."/>
            <person name="Yuan J."/>
            <person name="Li F."/>
            <person name="Xiang J."/>
        </authorList>
    </citation>
    <scope>NUCLEOTIDE SEQUENCE [LARGE SCALE GENOMIC DNA]</scope>
    <source>
        <tissue evidence="2">Muscle</tissue>
    </source>
</reference>
<evidence type="ECO:0000256" key="1">
    <source>
        <dbReference type="SAM" id="Phobius"/>
    </source>
</evidence>
<evidence type="ECO:0000313" key="2">
    <source>
        <dbReference type="EMBL" id="ROT65378.1"/>
    </source>
</evidence>
<protein>
    <submittedName>
        <fullName evidence="2">Uncharacterized protein</fullName>
    </submittedName>
</protein>
<dbReference type="AlphaFoldDB" id="A0A423SM97"/>
<comment type="caution">
    <text evidence="2">The sequence shown here is derived from an EMBL/GenBank/DDBJ whole genome shotgun (WGS) entry which is preliminary data.</text>
</comment>
<reference evidence="2 3" key="2">
    <citation type="submission" date="2019-01" db="EMBL/GenBank/DDBJ databases">
        <title>The decoding of complex shrimp genome reveals the adaptation for benthos swimmer, frequently molting mechanism and breeding impact on genome.</title>
        <authorList>
            <person name="Sun Y."/>
            <person name="Gao Y."/>
            <person name="Yu Y."/>
        </authorList>
    </citation>
    <scope>NUCLEOTIDE SEQUENCE [LARGE SCALE GENOMIC DNA]</scope>
    <source>
        <tissue evidence="2">Muscle</tissue>
    </source>
</reference>
<accession>A0A423SM97</accession>
<dbReference type="EMBL" id="QCYY01003093">
    <property type="protein sequence ID" value="ROT65378.1"/>
    <property type="molecule type" value="Genomic_DNA"/>
</dbReference>
<organism evidence="2 3">
    <name type="scientific">Penaeus vannamei</name>
    <name type="common">Whiteleg shrimp</name>
    <name type="synonym">Litopenaeus vannamei</name>
    <dbReference type="NCBI Taxonomy" id="6689"/>
    <lineage>
        <taxon>Eukaryota</taxon>
        <taxon>Metazoa</taxon>
        <taxon>Ecdysozoa</taxon>
        <taxon>Arthropoda</taxon>
        <taxon>Crustacea</taxon>
        <taxon>Multicrustacea</taxon>
        <taxon>Malacostraca</taxon>
        <taxon>Eumalacostraca</taxon>
        <taxon>Eucarida</taxon>
        <taxon>Decapoda</taxon>
        <taxon>Dendrobranchiata</taxon>
        <taxon>Penaeoidea</taxon>
        <taxon>Penaeidae</taxon>
        <taxon>Penaeus</taxon>
    </lineage>
</organism>
<keyword evidence="1" id="KW-1133">Transmembrane helix</keyword>
<evidence type="ECO:0000313" key="3">
    <source>
        <dbReference type="Proteomes" id="UP000283509"/>
    </source>
</evidence>
<sequence>MEFTTVSTASAIATTLTTKSYDYFDPTVFPGPDDDLDDIDDRWPTWVSLMPGVALLSLTLAVVWFVASRPGARRIRLCNRRVEPNSSTPLLHHCDHLQACDCEAELVRYCKCPV</sequence>